<keyword evidence="11" id="KW-1185">Reference proteome</keyword>
<protein>
    <submittedName>
        <fullName evidence="10">PQQ-binding-like beta-propeller repeat protein</fullName>
    </submittedName>
</protein>
<evidence type="ECO:0000256" key="7">
    <source>
        <dbReference type="ARBA" id="ARBA00023004"/>
    </source>
</evidence>
<feature type="domain" description="Cytochrome c" evidence="9">
    <location>
        <begin position="492"/>
        <end position="567"/>
    </location>
</feature>
<dbReference type="SUPFAM" id="SSF46626">
    <property type="entry name" value="Cytochrome c"/>
    <property type="match status" value="1"/>
</dbReference>
<evidence type="ECO:0000313" key="10">
    <source>
        <dbReference type="EMBL" id="QGY48175.1"/>
    </source>
</evidence>
<evidence type="ECO:0000256" key="3">
    <source>
        <dbReference type="ARBA" id="ARBA00022617"/>
    </source>
</evidence>
<dbReference type="GO" id="GO:0016614">
    <property type="term" value="F:oxidoreductase activity, acting on CH-OH group of donors"/>
    <property type="evidence" value="ECO:0007669"/>
    <property type="project" value="InterPro"/>
</dbReference>
<proteinExistence type="inferred from homology"/>
<dbReference type="InterPro" id="IPR009056">
    <property type="entry name" value="Cyt_c-like_dom"/>
</dbReference>
<dbReference type="GO" id="GO:0046872">
    <property type="term" value="F:metal ion binding"/>
    <property type="evidence" value="ECO:0007669"/>
    <property type="project" value="UniProtKB-KW"/>
</dbReference>
<organism evidence="10 11">
    <name type="scientific">Maribellus comscasis</name>
    <dbReference type="NCBI Taxonomy" id="2681766"/>
    <lineage>
        <taxon>Bacteria</taxon>
        <taxon>Pseudomonadati</taxon>
        <taxon>Bacteroidota</taxon>
        <taxon>Bacteroidia</taxon>
        <taxon>Marinilabiliales</taxon>
        <taxon>Prolixibacteraceae</taxon>
        <taxon>Maribellus</taxon>
    </lineage>
</organism>
<keyword evidence="4 8" id="KW-0479">Metal-binding</keyword>
<keyword evidence="7 8" id="KW-0408">Iron</keyword>
<keyword evidence="3 8" id="KW-0349">Heme</keyword>
<dbReference type="InterPro" id="IPR018391">
    <property type="entry name" value="PQQ_b-propeller_rpt"/>
</dbReference>
<dbReference type="Gene3D" id="2.140.10.10">
    <property type="entry name" value="Quinoprotein alcohol dehydrogenase-like superfamily"/>
    <property type="match status" value="2"/>
</dbReference>
<dbReference type="Gene3D" id="1.10.760.10">
    <property type="entry name" value="Cytochrome c-like domain"/>
    <property type="match status" value="1"/>
</dbReference>
<dbReference type="GO" id="GO:0009055">
    <property type="term" value="F:electron transfer activity"/>
    <property type="evidence" value="ECO:0007669"/>
    <property type="project" value="InterPro"/>
</dbReference>
<dbReference type="EMBL" id="CP046401">
    <property type="protein sequence ID" value="QGY48175.1"/>
    <property type="molecule type" value="Genomic_DNA"/>
</dbReference>
<evidence type="ECO:0000256" key="2">
    <source>
        <dbReference type="ARBA" id="ARBA00008156"/>
    </source>
</evidence>
<dbReference type="Pfam" id="PF01011">
    <property type="entry name" value="PQQ"/>
    <property type="match status" value="2"/>
</dbReference>
<evidence type="ECO:0000313" key="11">
    <source>
        <dbReference type="Proteomes" id="UP000428260"/>
    </source>
</evidence>
<dbReference type="PANTHER" id="PTHR32303:SF4">
    <property type="entry name" value="QUINOPROTEIN GLUCOSE DEHYDROGENASE"/>
    <property type="match status" value="1"/>
</dbReference>
<gene>
    <name evidence="10" type="ORF">GM418_20765</name>
</gene>
<dbReference type="SUPFAM" id="SSF50998">
    <property type="entry name" value="Quinoprotein alcohol dehydrogenase-like"/>
    <property type="match status" value="1"/>
</dbReference>
<reference evidence="10 11" key="1">
    <citation type="submission" date="2019-11" db="EMBL/GenBank/DDBJ databases">
        <authorList>
            <person name="Zheng R.K."/>
            <person name="Sun C.M."/>
        </authorList>
    </citation>
    <scope>NUCLEOTIDE SEQUENCE [LARGE SCALE GENOMIC DNA]</scope>
    <source>
        <strain evidence="10 11">WC007</strain>
    </source>
</reference>
<evidence type="ECO:0000256" key="8">
    <source>
        <dbReference type="PROSITE-ProRule" id="PRU00433"/>
    </source>
</evidence>
<dbReference type="InterPro" id="IPR017511">
    <property type="entry name" value="PQQ_mDH"/>
</dbReference>
<comment type="similarity">
    <text evidence="2">Belongs to the bacterial PQQ dehydrogenase family.</text>
</comment>
<dbReference type="KEGG" id="mcos:GM418_20765"/>
<dbReference type="GO" id="GO:0016020">
    <property type="term" value="C:membrane"/>
    <property type="evidence" value="ECO:0007669"/>
    <property type="project" value="InterPro"/>
</dbReference>
<sequence length="731" mass="80883">MPRNIKKKPGIIGFYCFKGKKRLALIITVLIITCFTNCRKENDFQRWETYRGDSGANAYSSLSQINRENVGKLKTAWVFHSGDAREGNRSTIECNPIIIGEVIYLTSPQLKLYALNAATGQELWMFNPYGNEGSRGVNRGVSYWEKGNDKRILFPAENRLYAINAETGKPVPTFGKAGYIDLREGLDRDTSKIYVTATSPGIIYKNQIIIGHGTSETDGAAPGFIRAFDVKTGDLIWTFRTIPQPGEFGYETWKSPDVWESMGGANVWAGFALDKKRGIVYCPTGSAVPDFYGGYRKGENLFANCLLALDAKTGKRLWHFQMVHHDLWDYDLPSTPNLITIKKNGKTVDAVAQITKMGHVFVFDRETGEPIFPVEERKVPATDVEGEESWPTQPFPVRPPPFVRQKYTEEDLPNISSESRDFAIRKLDSARNEGIFTPLSYEGTIVFPGFRGGGEWSGASFDFETGILYVNANEIPNLVSLRKLPNTASQQTAISPGEKLYQLNCALCHGPELQGREKFPALKDINKRMSAGEMKIILENGKGTMPGFPQLEEFEREAIVAFLEGKTIDASNNQLVAELNQEETKNPKFAHSGYAQFRDEQGYPAVKPPWGTLSAIDINKGEILWQEPLGEFPELTAKGIPPTGTQNFGGCLVTAGGLVFIGASADEKFRAFDKTTGEILWEYKLPYGGYATPSTYSVNGTQYVVIAAGGGGKVGTKSGDVYIAFCLPESN</sequence>
<dbReference type="SMART" id="SM00564">
    <property type="entry name" value="PQQ"/>
    <property type="match status" value="5"/>
</dbReference>
<dbReference type="GO" id="GO:0020037">
    <property type="term" value="F:heme binding"/>
    <property type="evidence" value="ECO:0007669"/>
    <property type="project" value="InterPro"/>
</dbReference>
<evidence type="ECO:0000256" key="6">
    <source>
        <dbReference type="ARBA" id="ARBA00023002"/>
    </source>
</evidence>
<keyword evidence="5" id="KW-0732">Signal</keyword>
<dbReference type="PANTHER" id="PTHR32303">
    <property type="entry name" value="QUINOPROTEIN ALCOHOL DEHYDROGENASE (CYTOCHROME C)"/>
    <property type="match status" value="1"/>
</dbReference>
<comment type="cofactor">
    <cofactor evidence="1">
        <name>pyrroloquinoline quinone</name>
        <dbReference type="ChEBI" id="CHEBI:58442"/>
    </cofactor>
</comment>
<dbReference type="AlphaFoldDB" id="A0A6I6JYW6"/>
<dbReference type="InterPro" id="IPR002372">
    <property type="entry name" value="PQQ_rpt_dom"/>
</dbReference>
<name>A0A6I6JYW6_9BACT</name>
<evidence type="ECO:0000259" key="9">
    <source>
        <dbReference type="PROSITE" id="PS51007"/>
    </source>
</evidence>
<dbReference type="Proteomes" id="UP000428260">
    <property type="component" value="Chromosome"/>
</dbReference>
<evidence type="ECO:0000256" key="5">
    <source>
        <dbReference type="ARBA" id="ARBA00022729"/>
    </source>
</evidence>
<keyword evidence="6" id="KW-0560">Oxidoreductase</keyword>
<dbReference type="PROSITE" id="PS51007">
    <property type="entry name" value="CYTC"/>
    <property type="match status" value="1"/>
</dbReference>
<dbReference type="CDD" id="cd10280">
    <property type="entry name" value="PQQ_mGDH"/>
    <property type="match status" value="1"/>
</dbReference>
<accession>A0A6I6JYW6</accession>
<evidence type="ECO:0000256" key="4">
    <source>
        <dbReference type="ARBA" id="ARBA00022723"/>
    </source>
</evidence>
<evidence type="ECO:0000256" key="1">
    <source>
        <dbReference type="ARBA" id="ARBA00001931"/>
    </source>
</evidence>
<dbReference type="GO" id="GO:0048038">
    <property type="term" value="F:quinone binding"/>
    <property type="evidence" value="ECO:0007669"/>
    <property type="project" value="InterPro"/>
</dbReference>
<dbReference type="Pfam" id="PF13442">
    <property type="entry name" value="Cytochrome_CBB3"/>
    <property type="match status" value="1"/>
</dbReference>
<dbReference type="InterPro" id="IPR011047">
    <property type="entry name" value="Quinoprotein_ADH-like_sf"/>
</dbReference>
<dbReference type="InterPro" id="IPR036909">
    <property type="entry name" value="Cyt_c-like_dom_sf"/>
</dbReference>